<protein>
    <submittedName>
        <fullName evidence="3">Uncharacterized protein</fullName>
    </submittedName>
</protein>
<name>A0ABZ2NKC1_9BACI</name>
<dbReference type="RefSeq" id="WP_338780238.1">
    <property type="nucleotide sequence ID" value="NZ_CP147407.1"/>
</dbReference>
<evidence type="ECO:0000313" key="3">
    <source>
        <dbReference type="EMBL" id="WXB97655.1"/>
    </source>
</evidence>
<feature type="compositionally biased region" description="Polar residues" evidence="1">
    <location>
        <begin position="276"/>
        <end position="285"/>
    </location>
</feature>
<dbReference type="EMBL" id="CP147407">
    <property type="protein sequence ID" value="WXB97655.1"/>
    <property type="molecule type" value="Genomic_DNA"/>
</dbReference>
<feature type="transmembrane region" description="Helical" evidence="2">
    <location>
        <begin position="57"/>
        <end position="85"/>
    </location>
</feature>
<keyword evidence="2" id="KW-0812">Transmembrane</keyword>
<reference evidence="3 4" key="1">
    <citation type="submission" date="2024-02" db="EMBL/GenBank/DDBJ databases">
        <title>Seven novel Bacillus-like species.</title>
        <authorList>
            <person name="Liu G."/>
        </authorList>
    </citation>
    <scope>NUCLEOTIDE SEQUENCE [LARGE SCALE GENOMIC DNA]</scope>
    <source>
        <strain evidence="3 4">FJAT-52054</strain>
    </source>
</reference>
<evidence type="ECO:0000313" key="4">
    <source>
        <dbReference type="Proteomes" id="UP001377337"/>
    </source>
</evidence>
<feature type="transmembrane region" description="Helical" evidence="2">
    <location>
        <begin position="20"/>
        <end position="45"/>
    </location>
</feature>
<evidence type="ECO:0000256" key="2">
    <source>
        <dbReference type="SAM" id="Phobius"/>
    </source>
</evidence>
<keyword evidence="4" id="KW-1185">Reference proteome</keyword>
<evidence type="ECO:0000256" key="1">
    <source>
        <dbReference type="SAM" id="MobiDB-lite"/>
    </source>
</evidence>
<gene>
    <name evidence="3" type="ORF">WCV65_03885</name>
</gene>
<feature type="region of interest" description="Disordered" evidence="1">
    <location>
        <begin position="237"/>
        <end position="258"/>
    </location>
</feature>
<sequence length="341" mass="37663">MNQWVQDQAQSRQHRLALTFFPIVTFLGYIHPWLFGIGLIVFFLVTSFKMLKTMLFYMLILGVISAIFPPLAPIILIVMIVLFFMRIGYVIKNWRPFTAGLILYGSAAFVLVRTASNPDVLLSQYFSFGGLWEAGIVSVISYFLIRTLLNWLYQYGYSSYAALGIMGSVPLIVISFILPFLKMHVGGDVYMPEASFTDGHKTPSGEPYMAEGKLVAATEPAVYNGTKLQHVEAHVRTAPDGNPYNNLSYEGPGKQAPNASNLVQVEGSIRSAPDGNPNNNLSANGVASDASDRTHDLDELADLSIEKDNRWKSTSYHAVSPVLGAAGAERLSKRLIKEPME</sequence>
<organism evidence="3 4">
    <name type="scientific">Metabacillus sediminis</name>
    <dbReference type="NCBI Taxonomy" id="3117746"/>
    <lineage>
        <taxon>Bacteria</taxon>
        <taxon>Bacillati</taxon>
        <taxon>Bacillota</taxon>
        <taxon>Bacilli</taxon>
        <taxon>Bacillales</taxon>
        <taxon>Bacillaceae</taxon>
        <taxon>Metabacillus</taxon>
    </lineage>
</organism>
<keyword evidence="2" id="KW-0472">Membrane</keyword>
<dbReference type="Proteomes" id="UP001377337">
    <property type="component" value="Chromosome"/>
</dbReference>
<proteinExistence type="predicted"/>
<feature type="transmembrane region" description="Helical" evidence="2">
    <location>
        <begin position="97"/>
        <end position="113"/>
    </location>
</feature>
<keyword evidence="2" id="KW-1133">Transmembrane helix</keyword>
<feature type="transmembrane region" description="Helical" evidence="2">
    <location>
        <begin position="125"/>
        <end position="145"/>
    </location>
</feature>
<feature type="transmembrane region" description="Helical" evidence="2">
    <location>
        <begin position="157"/>
        <end position="181"/>
    </location>
</feature>
<feature type="region of interest" description="Disordered" evidence="1">
    <location>
        <begin position="270"/>
        <end position="293"/>
    </location>
</feature>
<accession>A0ABZ2NKC1</accession>